<reference evidence="1 2" key="1">
    <citation type="journal article" date="2016" name="Mol. Biol. Evol.">
        <title>Comparative Genomics of Early-Diverging Mushroom-Forming Fungi Provides Insights into the Origins of Lignocellulose Decay Capabilities.</title>
        <authorList>
            <person name="Nagy L.G."/>
            <person name="Riley R."/>
            <person name="Tritt A."/>
            <person name="Adam C."/>
            <person name="Daum C."/>
            <person name="Floudas D."/>
            <person name="Sun H."/>
            <person name="Yadav J.S."/>
            <person name="Pangilinan J."/>
            <person name="Larsson K.H."/>
            <person name="Matsuura K."/>
            <person name="Barry K."/>
            <person name="Labutti K."/>
            <person name="Kuo R."/>
            <person name="Ohm R.A."/>
            <person name="Bhattacharya S.S."/>
            <person name="Shirouzu T."/>
            <person name="Yoshinaga Y."/>
            <person name="Martin F.M."/>
            <person name="Grigoriev I.V."/>
            <person name="Hibbett D.S."/>
        </authorList>
    </citation>
    <scope>NUCLEOTIDE SEQUENCE [LARGE SCALE GENOMIC DNA]</scope>
    <source>
        <strain evidence="1 2">CBS 109695</strain>
    </source>
</reference>
<proteinExistence type="predicted"/>
<sequence length="74" mass="8322">MSAVSLLGVSTPPRVLHTAPPQHSVKTRWIAVPCIVIIDTWLQRPPVVHPPAPTFLTPQMLHKSQKPRWPTVYL</sequence>
<dbReference type="AlphaFoldDB" id="A0A166IIU1"/>
<name>A0A166IIU1_9AGAM</name>
<evidence type="ECO:0000313" key="2">
    <source>
        <dbReference type="Proteomes" id="UP000076532"/>
    </source>
</evidence>
<dbReference type="EMBL" id="KV417560">
    <property type="protein sequence ID" value="KZP19870.1"/>
    <property type="molecule type" value="Genomic_DNA"/>
</dbReference>
<organism evidence="1 2">
    <name type="scientific">Athelia psychrophila</name>
    <dbReference type="NCBI Taxonomy" id="1759441"/>
    <lineage>
        <taxon>Eukaryota</taxon>
        <taxon>Fungi</taxon>
        <taxon>Dikarya</taxon>
        <taxon>Basidiomycota</taxon>
        <taxon>Agaricomycotina</taxon>
        <taxon>Agaricomycetes</taxon>
        <taxon>Agaricomycetidae</taxon>
        <taxon>Atheliales</taxon>
        <taxon>Atheliaceae</taxon>
        <taxon>Athelia</taxon>
    </lineage>
</organism>
<accession>A0A166IIU1</accession>
<evidence type="ECO:0000313" key="1">
    <source>
        <dbReference type="EMBL" id="KZP19870.1"/>
    </source>
</evidence>
<keyword evidence="2" id="KW-1185">Reference proteome</keyword>
<dbReference type="Proteomes" id="UP000076532">
    <property type="component" value="Unassembled WGS sequence"/>
</dbReference>
<gene>
    <name evidence="1" type="ORF">FIBSPDRAFT_862358</name>
</gene>
<protein>
    <submittedName>
        <fullName evidence="1">Uncharacterized protein</fullName>
    </submittedName>
</protein>